<comment type="caution">
    <text evidence="6">The sequence shown here is derived from an EMBL/GenBank/DDBJ whole genome shotgun (WGS) entry which is preliminary data.</text>
</comment>
<evidence type="ECO:0000259" key="5">
    <source>
        <dbReference type="PROSITE" id="PS50932"/>
    </source>
</evidence>
<keyword evidence="2" id="KW-0238">DNA-binding</keyword>
<dbReference type="PROSITE" id="PS50206">
    <property type="entry name" value="RHODANESE_3"/>
    <property type="match status" value="1"/>
</dbReference>
<dbReference type="GO" id="GO:0003700">
    <property type="term" value="F:DNA-binding transcription factor activity"/>
    <property type="evidence" value="ECO:0007669"/>
    <property type="project" value="TreeGrafter"/>
</dbReference>
<dbReference type="AlphaFoldDB" id="A0A150P010"/>
<feature type="domain" description="HTH lacI-type" evidence="5">
    <location>
        <begin position="19"/>
        <end position="73"/>
    </location>
</feature>
<dbReference type="InterPro" id="IPR010982">
    <property type="entry name" value="Lambda_DNA-bd_dom_sf"/>
</dbReference>
<keyword evidence="1" id="KW-0805">Transcription regulation</keyword>
<sequence>MTEKSPPERRVKRGGRRAAVMVDVAKLAGVSHQTVSRVLHDSPHVHRDTRERVLEAIRQLDYRPSSVAQALVTGRSRTLGVVSFDTSLYGPASTLLGLEEAAHDAGYGVSIASVKSLSRAAVVDAVKRLCDQGADGVVVIAPQRSAVDALRHITSDVPVVAVEGGPDDSVPVVAVDQHGGAMAATRHLLDLGHRTVWHIAGPPDWLEADQRIDAWRTTLAAAGVERPPLLRGDWSARSGYELGPQLASTPGVTAVFVANDQMALGLLRYLHEIGRDVPGDISIVGFDDIPEAAYFTPPLTTVNQDFSALGRRCLHLLLGQIESGQRSYAHVVVETKLIVRKSTAAAPRKR</sequence>
<evidence type="ECO:0000256" key="3">
    <source>
        <dbReference type="ARBA" id="ARBA00023163"/>
    </source>
</evidence>
<dbReference type="PROSITE" id="PS00356">
    <property type="entry name" value="HTH_LACI_1"/>
    <property type="match status" value="1"/>
</dbReference>
<dbReference type="Pfam" id="PF00356">
    <property type="entry name" value="LacI"/>
    <property type="match status" value="1"/>
</dbReference>
<dbReference type="InterPro" id="IPR001763">
    <property type="entry name" value="Rhodanese-like_dom"/>
</dbReference>
<dbReference type="Gene3D" id="1.10.260.40">
    <property type="entry name" value="lambda repressor-like DNA-binding domains"/>
    <property type="match status" value="1"/>
</dbReference>
<keyword evidence="3" id="KW-0804">Transcription</keyword>
<feature type="domain" description="Rhodanese" evidence="4">
    <location>
        <begin position="165"/>
        <end position="214"/>
    </location>
</feature>
<dbReference type="PANTHER" id="PTHR30146:SF153">
    <property type="entry name" value="LACTOSE OPERON REPRESSOR"/>
    <property type="match status" value="1"/>
</dbReference>
<dbReference type="Gene3D" id="3.40.50.2300">
    <property type="match status" value="2"/>
</dbReference>
<evidence type="ECO:0000313" key="7">
    <source>
        <dbReference type="Proteomes" id="UP000075420"/>
    </source>
</evidence>
<proteinExistence type="predicted"/>
<dbReference type="SMART" id="SM00354">
    <property type="entry name" value="HTH_LACI"/>
    <property type="match status" value="1"/>
</dbReference>
<dbReference type="GO" id="GO:0000976">
    <property type="term" value="F:transcription cis-regulatory region binding"/>
    <property type="evidence" value="ECO:0007669"/>
    <property type="project" value="TreeGrafter"/>
</dbReference>
<dbReference type="Pfam" id="PF13377">
    <property type="entry name" value="Peripla_BP_3"/>
    <property type="match status" value="1"/>
</dbReference>
<dbReference type="CDD" id="cd01392">
    <property type="entry name" value="HTH_LacI"/>
    <property type="match status" value="1"/>
</dbReference>
<dbReference type="CDD" id="cd01574">
    <property type="entry name" value="PBP1_LacI"/>
    <property type="match status" value="1"/>
</dbReference>
<accession>A0A150P010</accession>
<evidence type="ECO:0000259" key="4">
    <source>
        <dbReference type="PROSITE" id="PS50206"/>
    </source>
</evidence>
<protein>
    <submittedName>
        <fullName evidence="6">LacI family transcriptional regulator</fullName>
    </submittedName>
</protein>
<organism evidence="6 7">
    <name type="scientific">Sorangium cellulosum</name>
    <name type="common">Polyangium cellulosum</name>
    <dbReference type="NCBI Taxonomy" id="56"/>
    <lineage>
        <taxon>Bacteria</taxon>
        <taxon>Pseudomonadati</taxon>
        <taxon>Myxococcota</taxon>
        <taxon>Polyangia</taxon>
        <taxon>Polyangiales</taxon>
        <taxon>Polyangiaceae</taxon>
        <taxon>Sorangium</taxon>
    </lineage>
</organism>
<evidence type="ECO:0000256" key="1">
    <source>
        <dbReference type="ARBA" id="ARBA00023015"/>
    </source>
</evidence>
<reference evidence="6 7" key="1">
    <citation type="submission" date="2014-02" db="EMBL/GenBank/DDBJ databases">
        <title>The small core and large imbalanced accessory genome model reveals a collaborative survival strategy of Sorangium cellulosum strains in nature.</title>
        <authorList>
            <person name="Han K."/>
            <person name="Peng R."/>
            <person name="Blom J."/>
            <person name="Li Y.-Z."/>
        </authorList>
    </citation>
    <scope>NUCLEOTIDE SEQUENCE [LARGE SCALE GENOMIC DNA]</scope>
    <source>
        <strain evidence="6 7">So0157-25</strain>
    </source>
</reference>
<evidence type="ECO:0000313" key="6">
    <source>
        <dbReference type="EMBL" id="KYF47987.1"/>
    </source>
</evidence>
<dbReference type="PANTHER" id="PTHR30146">
    <property type="entry name" value="LACI-RELATED TRANSCRIPTIONAL REPRESSOR"/>
    <property type="match status" value="1"/>
</dbReference>
<dbReference type="InterPro" id="IPR000843">
    <property type="entry name" value="HTH_LacI"/>
</dbReference>
<name>A0A150P010_SORCE</name>
<dbReference type="SUPFAM" id="SSF47413">
    <property type="entry name" value="lambda repressor-like DNA-binding domains"/>
    <property type="match status" value="1"/>
</dbReference>
<dbReference type="PROSITE" id="PS50932">
    <property type="entry name" value="HTH_LACI_2"/>
    <property type="match status" value="1"/>
</dbReference>
<evidence type="ECO:0000256" key="2">
    <source>
        <dbReference type="ARBA" id="ARBA00023125"/>
    </source>
</evidence>
<dbReference type="SUPFAM" id="SSF53822">
    <property type="entry name" value="Periplasmic binding protein-like I"/>
    <property type="match status" value="1"/>
</dbReference>
<dbReference type="Proteomes" id="UP000075420">
    <property type="component" value="Unassembled WGS sequence"/>
</dbReference>
<dbReference type="InterPro" id="IPR046335">
    <property type="entry name" value="LacI/GalR-like_sensor"/>
</dbReference>
<dbReference type="InterPro" id="IPR028082">
    <property type="entry name" value="Peripla_BP_I"/>
</dbReference>
<gene>
    <name evidence="6" type="ORF">BE08_30505</name>
</gene>
<dbReference type="EMBL" id="JELY01003558">
    <property type="protein sequence ID" value="KYF47987.1"/>
    <property type="molecule type" value="Genomic_DNA"/>
</dbReference>